<dbReference type="InParanoid" id="D8TT24"/>
<dbReference type="NCBIfam" id="TIGR00229">
    <property type="entry name" value="sensory_box"/>
    <property type="match status" value="1"/>
</dbReference>
<dbReference type="PANTHER" id="PTHR31600:SF2">
    <property type="entry name" value="GAMETE ENRICHED GENE 10 PROTEIN-RELATED"/>
    <property type="match status" value="1"/>
</dbReference>
<feature type="compositionally biased region" description="Pro residues" evidence="7">
    <location>
        <begin position="1692"/>
        <end position="1703"/>
    </location>
</feature>
<dbReference type="InterPro" id="IPR035965">
    <property type="entry name" value="PAS-like_dom_sf"/>
</dbReference>
<keyword evidence="5" id="KW-0418">Kinase</keyword>
<dbReference type="OrthoDB" id="545912at2759"/>
<dbReference type="InterPro" id="IPR057352">
    <property type="entry name" value="TPR_TmcB/C"/>
</dbReference>
<keyword evidence="2" id="KW-0716">Sensory transduction</keyword>
<keyword evidence="1" id="KW-0675">Receptor</keyword>
<feature type="region of interest" description="Disordered" evidence="7">
    <location>
        <begin position="1200"/>
        <end position="1259"/>
    </location>
</feature>
<keyword evidence="8" id="KW-1133">Transmembrane helix</keyword>
<keyword evidence="3" id="KW-0808">Transferase</keyword>
<evidence type="ECO:0000259" key="9">
    <source>
        <dbReference type="PROSITE" id="PS50112"/>
    </source>
</evidence>
<dbReference type="InterPro" id="IPR000014">
    <property type="entry name" value="PAS"/>
</dbReference>
<evidence type="ECO:0000256" key="1">
    <source>
        <dbReference type="ARBA" id="ARBA00022543"/>
    </source>
</evidence>
<evidence type="ECO:0000256" key="8">
    <source>
        <dbReference type="SAM" id="Phobius"/>
    </source>
</evidence>
<dbReference type="SMART" id="SM00091">
    <property type="entry name" value="PAS"/>
    <property type="match status" value="3"/>
</dbReference>
<organism evidence="11">
    <name type="scientific">Volvox carteri f. nagariensis</name>
    <dbReference type="NCBI Taxonomy" id="3068"/>
    <lineage>
        <taxon>Eukaryota</taxon>
        <taxon>Viridiplantae</taxon>
        <taxon>Chlorophyta</taxon>
        <taxon>core chlorophytes</taxon>
        <taxon>Chlorophyceae</taxon>
        <taxon>CS clade</taxon>
        <taxon>Chlamydomonadales</taxon>
        <taxon>Volvocaceae</taxon>
        <taxon>Volvox</taxon>
    </lineage>
</organism>
<keyword evidence="11" id="KW-1185">Reference proteome</keyword>
<feature type="compositionally biased region" description="Low complexity" evidence="7">
    <location>
        <begin position="1663"/>
        <end position="1691"/>
    </location>
</feature>
<feature type="transmembrane region" description="Helical" evidence="8">
    <location>
        <begin position="2620"/>
        <end position="2636"/>
    </location>
</feature>
<feature type="compositionally biased region" description="Polar residues" evidence="7">
    <location>
        <begin position="1653"/>
        <end position="1662"/>
    </location>
</feature>
<keyword evidence="6" id="KW-0067">ATP-binding</keyword>
<keyword evidence="1" id="KW-0157">Chromophore</keyword>
<evidence type="ECO:0000313" key="10">
    <source>
        <dbReference type="EMBL" id="EFJ49581.1"/>
    </source>
</evidence>
<dbReference type="RefSeq" id="XP_002949562.1">
    <property type="nucleotide sequence ID" value="XM_002949516.1"/>
</dbReference>
<keyword evidence="8" id="KW-0812">Transmembrane</keyword>
<feature type="transmembrane region" description="Helical" evidence="8">
    <location>
        <begin position="2331"/>
        <end position="2353"/>
    </location>
</feature>
<keyword evidence="4" id="KW-0547">Nucleotide-binding</keyword>
<dbReference type="CDD" id="cd00130">
    <property type="entry name" value="PAS"/>
    <property type="match status" value="1"/>
</dbReference>
<proteinExistence type="predicted"/>
<dbReference type="SUPFAM" id="SSF55785">
    <property type="entry name" value="PYP-like sensor domain (PAS domain)"/>
    <property type="match status" value="1"/>
</dbReference>
<feature type="transmembrane region" description="Helical" evidence="8">
    <location>
        <begin position="3050"/>
        <end position="3070"/>
    </location>
</feature>
<evidence type="ECO:0000313" key="11">
    <source>
        <dbReference type="Proteomes" id="UP000001058"/>
    </source>
</evidence>
<gene>
    <name evidence="10" type="ORF">VOLCADRAFT_89940</name>
</gene>
<dbReference type="GO" id="GO:0016301">
    <property type="term" value="F:kinase activity"/>
    <property type="evidence" value="ECO:0007669"/>
    <property type="project" value="UniProtKB-KW"/>
</dbReference>
<feature type="transmembrane region" description="Helical" evidence="8">
    <location>
        <begin position="297"/>
        <end position="317"/>
    </location>
</feature>
<name>D8TT24_VOLCA</name>
<dbReference type="GeneID" id="9618630"/>
<feature type="compositionally biased region" description="Gly residues" evidence="7">
    <location>
        <begin position="1232"/>
        <end position="1252"/>
    </location>
</feature>
<accession>D8TT24</accession>
<evidence type="ECO:0000256" key="4">
    <source>
        <dbReference type="ARBA" id="ARBA00022741"/>
    </source>
</evidence>
<dbReference type="PANTHER" id="PTHR31600">
    <property type="entry name" value="TINY MACROCYSTS PROTEIN B-RELATED"/>
    <property type="match status" value="1"/>
</dbReference>
<feature type="compositionally biased region" description="Low complexity" evidence="7">
    <location>
        <begin position="1"/>
        <end position="14"/>
    </location>
</feature>
<feature type="region of interest" description="Disordered" evidence="7">
    <location>
        <begin position="2646"/>
        <end position="2672"/>
    </location>
</feature>
<evidence type="ECO:0000256" key="5">
    <source>
        <dbReference type="ARBA" id="ARBA00022777"/>
    </source>
</evidence>
<evidence type="ECO:0000256" key="7">
    <source>
        <dbReference type="SAM" id="MobiDB-lite"/>
    </source>
</evidence>
<feature type="transmembrane region" description="Helical" evidence="8">
    <location>
        <begin position="338"/>
        <end position="359"/>
    </location>
</feature>
<feature type="transmembrane region" description="Helical" evidence="8">
    <location>
        <begin position="272"/>
        <end position="291"/>
    </location>
</feature>
<dbReference type="Gene3D" id="3.30.450.20">
    <property type="entry name" value="PAS domain"/>
    <property type="match status" value="1"/>
</dbReference>
<sequence>MSGVSVSSFGSAHGSSGGKIRPNAGGEEDHIFDEPHTIQLGIFGVLYTVSKEKRLSSFKFAFFRLFLDFLQLWLLVVNPSYGWAINASNKAWGVVSFIQLNSFLSARGYTFFLVSFYVYVGLLGLNLALSGWVAYSFSNNRFEYVWPIQFLRWFGLIFYQILDIATLTLLLVALDCDYFEVPGAVRFRNQEFPHVVCWSIPHIIHVTVSISSIVLFIVMATCMVLSEMELNPLTRNFMAVVHTRDEGLCFAIKTTLTITSVILSGSLKALSLVYLALFVVLSYTCVMWVPFVHSIPNYVRCASYSMVTYGSVLLVVLAFGPSEDMAPDAQRFRKRVTLALWIGMAPAAVAGAILCHMRLRHIELYVVERFRDAAPGTNSRSIYRFTDAREVEIAARCCRCWEDEDTVDTEAVALSEQIIKAGMMQLPQDPQMIILYSSFLIDVQGSYQSGYTQLQNAKKQPLGPLQHFAIFSREQEHIQKASGANSGDAAVDLVTVKAAERAYRSVLVRHASSARIVRLYGKFLETVKFDPWAAAKWYTEADKLEEEAEHSKEAMQLGGIEALLLHGTSGHTGLSAMEGLSFICINAQGQIQVASPEMHTLLGYGKAELKGRDLGIIMPHPFSERHTDYVRQYVHTGISTMMGKQQEVMVVTKARKVVQVHLHVTRVSGLNEDSVFLGMIEPLPAIPDDARLWILGNGRVVAADGQLCDWLGYDATDLAGQLLEELLVEKEAVRDGMAGGATGGDMASAATAAATKEITRGMGWLRRASLVEPAMQLLLPVTHGSPHIPRGSGGGELQAGISALPPLVLPRAAWRHKFCTPLEFDTFIHPGAIGSVQMHSVILRRCANVQPSYGPYNGRLPDPYYHDMLLVVDHQGHVLHATAALAAALGRSVESIRAGVLDLLIPEPASVIHGPWLQELSNPQSYGPLSNPQLKPPPYSCRSGLAVSLSSYSELLGFGVKQFTVSVVQRLAEGGGSKIHVASLTPRSLEEAIAERRMKLTLDLQGTIIDVDSATPTELFGTDPRGLLGSCISQLVDLFEQDGTLYNEAALELQNSVAAFDPRPPQQQQRQQQQASVAGIGGKSVGAMDMGVDVPFGPCGVPARAGLRGGADGMEAAFARRLSRLLLHLAKRSRESTDCSWRVGVKTSPDAVTLGELRQLAAVGALGPEELALAAQLTGTHAVPAVMRLRLVPRRQSPLLSMQSRRQHHHHHQQQQQRRPARLASDSNLGMMSGGAGGGGGGGGSGSGGGPGIDSADVFHGDLRHGVQQHLLKNGEAGMGVYRRNGGGYLVAAVQPAATQAQPHNNLDLVSEVAEGARRVPVWQRLDVGGYGGSVGSEAAPPSDGRSSGRDSRSSGLGNTTNVAPYPGPMAAAAAVVAAPPPPFGRSQTRNNDVRLVLPSPVVSRNSYLNGFGGGDGFQLQPATTDMRTPPRLGAAAPVGSGGSSSGGGASVVRRTSLETSSAHGVWAPVAAAAAADHPWGLGRGGGGGGGGPTWQRAVPEWMGPVAEATEHPDGCDPAACTLNAEDEAVLEQLTNSLDEAAVQLAKDSLSGTLAAAVRGTAPLTRLSPRSTPPGVSLEAGSPAGAGATALAAAVAAAVERANATRLATGSVSMSTAGSRSVNVTPRPSFTSTAAAVCPMLQSPVAAGASRGPSYQWTSPCLQQQQEQLQSLSPPLPQSEEQQMMSERPSSSTPPPPPPPQSPPRQYQPQTPFKSSSGALATSLAPPPPAARSPPSQSPSRSVIHLARQHVGPYYSRGSDRPSASRQSRSSFVAAGVASATKPSNRYMQRGGCGGSAAAADSAVDSFDKIGMLPAATAFLDGDALPPEVSAAAAAAGLTPPSLVFELELWRADLLSGVLEVDDQGKVLRADGMCPLGQAGLVLGTAQAAVTGTLVSELLTLPAGGVSALLDTGSPRAAAADSAIRGALKKRAARAARLGGTTVVTVRHQSDGCAMHVQLGFQRWLYDGDVSGLMPNTRRAAGLMVAAGADTAATAASSGGSISNSRGMIMPHVTSLGRVAAARCSGGTAAAGAASPPVLYPVPNGVDLASNSSSLTGAVPAAVAVAATTASGGCVALHTEMPSDAVPRDVAAAAGEPPPPLPPYIDLPLASPSLRIAVLRSGHIAANGTAPPPRLSSGSVTVAGPVADVDVDKPRTTARFEGSAEVPAALSRGFSGAAASSPVQLVPVSDGTTAAAFDPDSMFSNVSVDTAPERGGGGGGGDRGTELSISNPRLAAIGKPMGNGLSTTPVSGSVSRTVVAVTATSVAASPSHPPQVLAATLGQGQGPEVQSPKRSMMRNVSKCSNKMKDVRHTLVRSWALQPALRLRWRTLAAVGLIVVVHTVTFALLLAALVRQKAAVGDLHSVAMAALKVHEIATKGRTLAALYSGNSYVPGLPRFGDPLSEALSTTYSELLESTKSMKDLHLGVYLGFRSLRRISASYGLRSIWDDPLLNVTLYYDLDDPNYSNLTSNQQLLRTASAPGGNNGSSSNTSTINGTITSAAAIEVRRTTFATMGLWDAGNFYLSMAFDLVNNGPNVTARGANFSNWSSWRSIHDNGVSVIFPAYLATLDSLVELTVAASRSIYRLQLIVLCLEGGLLCILMCVYMWIIAHQYSHKRHNLYGVFLQIPIGVTRGLANMSLNLEASNQEEDSDDDLTPDNGTAAVAATEGGGGAAAGPACGGRNGGANCTGYGAFLDGEGVLTNGAYKGAAAAGGGERRGAGQRCRTSFKLGSKVIPGNCAESLYDGAGGGGGGNFSIKSAGGGAAFVGTAPAAGSSMTARLRAVSGAVVSLVAWRRRARVAPDARTHIPSPVASSPIVLGGAADRTKRRLTQSHKLAYWLVAPFIVWGAAIIAVNLVGYYNLKALTAPIATLNIVNVVLIRFHRVQYFVLEVAAAWAAALCQLLKPVLARELAAWRLEYSAMLYGSGVVPNQHDDVHFRLATTGVVFGGYTQPAELLYHTGSCLCADSPSKCQPPDSPYYQATRNGLDVLMKSQFLRVESLVTQPAESSGLNSTEFGFLWSTGSTDTHCGLMKLNMVYLRSVLGSYSDVIIQQIVMFCIAWVWGVLFLLLQLRPIVRKAQNEMRRVAELLSQLPPEVDCEALVAAVVLGLADQQSQAGRRPAGAGGSGGKAAAAVATCAGGAYGSCYGGVGDAGGVGNYGSGASGGGGGRTSAAAADATAAASGDVGGGNNALSSGSRRAFAQGQVTTAAPGSDRSQIRHMLEHIRPQGCASKLVRRVQHIYVLPLPKSADPGPLLFPACD</sequence>
<feature type="region of interest" description="Disordered" evidence="7">
    <location>
        <begin position="1426"/>
        <end position="1451"/>
    </location>
</feature>
<protein>
    <recommendedName>
        <fullName evidence="9">PAS domain-containing protein</fullName>
    </recommendedName>
</protein>
<dbReference type="InterPro" id="IPR052994">
    <property type="entry name" value="Tiny_macrocysts_regulators"/>
</dbReference>
<feature type="transmembrane region" description="Helical" evidence="8">
    <location>
        <begin position="203"/>
        <end position="225"/>
    </location>
</feature>
<dbReference type="GO" id="GO:0005524">
    <property type="term" value="F:ATP binding"/>
    <property type="evidence" value="ECO:0007669"/>
    <property type="project" value="UniProtKB-KW"/>
</dbReference>
<feature type="compositionally biased region" description="Low complexity" evidence="7">
    <location>
        <begin position="1704"/>
        <end position="1724"/>
    </location>
</feature>
<feature type="region of interest" description="Disordered" evidence="7">
    <location>
        <begin position="1331"/>
        <end position="1365"/>
    </location>
</feature>
<feature type="region of interest" description="Disordered" evidence="7">
    <location>
        <begin position="1647"/>
        <end position="1741"/>
    </location>
</feature>
<dbReference type="KEGG" id="vcn:VOLCADRAFT_89940"/>
<keyword evidence="8" id="KW-0472">Membrane</keyword>
<dbReference type="EMBL" id="GL378335">
    <property type="protein sequence ID" value="EFJ49581.1"/>
    <property type="molecule type" value="Genomic_DNA"/>
</dbReference>
<keyword evidence="1" id="KW-0600">Photoreceptor protein</keyword>
<dbReference type="PROSITE" id="PS50112">
    <property type="entry name" value="PAS"/>
    <property type="match status" value="1"/>
</dbReference>
<feature type="compositionally biased region" description="Polar residues" evidence="7">
    <location>
        <begin position="1762"/>
        <end position="1771"/>
    </location>
</feature>
<feature type="transmembrane region" description="Helical" evidence="8">
    <location>
        <begin position="2836"/>
        <end position="2856"/>
    </location>
</feature>
<dbReference type="Pfam" id="PF13426">
    <property type="entry name" value="PAS_9"/>
    <property type="match status" value="1"/>
</dbReference>
<evidence type="ECO:0000256" key="6">
    <source>
        <dbReference type="ARBA" id="ARBA00022840"/>
    </source>
</evidence>
<feature type="transmembrane region" description="Helical" evidence="8">
    <location>
        <begin position="150"/>
        <end position="174"/>
    </location>
</feature>
<feature type="region of interest" description="Disordered" evidence="7">
    <location>
        <begin position="1"/>
        <end position="22"/>
    </location>
</feature>
<feature type="region of interest" description="Disordered" evidence="7">
    <location>
        <begin position="1753"/>
        <end position="1795"/>
    </location>
</feature>
<feature type="compositionally biased region" description="Gly residues" evidence="7">
    <location>
        <begin position="1440"/>
        <end position="1450"/>
    </location>
</feature>
<dbReference type="FunFam" id="3.30.450.20:FF:000060">
    <property type="entry name" value="Sensor protein FixL"/>
    <property type="match status" value="1"/>
</dbReference>
<feature type="transmembrane region" description="Helical" evidence="8">
    <location>
        <begin position="109"/>
        <end position="129"/>
    </location>
</feature>
<feature type="domain" description="PAS" evidence="9">
    <location>
        <begin position="585"/>
        <end position="621"/>
    </location>
</feature>
<dbReference type="Pfam" id="PF25474">
    <property type="entry name" value="TPR_TmcB"/>
    <property type="match status" value="1"/>
</dbReference>
<evidence type="ECO:0000256" key="2">
    <source>
        <dbReference type="ARBA" id="ARBA00022606"/>
    </source>
</evidence>
<dbReference type="Proteomes" id="UP000001058">
    <property type="component" value="Unassembled WGS sequence"/>
</dbReference>
<reference evidence="10 11" key="1">
    <citation type="journal article" date="2010" name="Science">
        <title>Genomic analysis of organismal complexity in the multicellular green alga Volvox carteri.</title>
        <authorList>
            <person name="Prochnik S.E."/>
            <person name="Umen J."/>
            <person name="Nedelcu A.M."/>
            <person name="Hallmann A."/>
            <person name="Miller S.M."/>
            <person name="Nishii I."/>
            <person name="Ferris P."/>
            <person name="Kuo A."/>
            <person name="Mitros T."/>
            <person name="Fritz-Laylin L.K."/>
            <person name="Hellsten U."/>
            <person name="Chapman J."/>
            <person name="Simakov O."/>
            <person name="Rensing S.A."/>
            <person name="Terry A."/>
            <person name="Pangilinan J."/>
            <person name="Kapitonov V."/>
            <person name="Jurka J."/>
            <person name="Salamov A."/>
            <person name="Shapiro H."/>
            <person name="Schmutz J."/>
            <person name="Grimwood J."/>
            <person name="Lindquist E."/>
            <person name="Lucas S."/>
            <person name="Grigoriev I.V."/>
            <person name="Schmitt R."/>
            <person name="Kirk D."/>
            <person name="Rokhsar D.S."/>
        </authorList>
    </citation>
    <scope>NUCLEOTIDE SEQUENCE [LARGE SCALE GENOMIC DNA]</scope>
    <source>
        <strain evidence="11">f. Nagariensis / Eve</strain>
    </source>
</reference>
<evidence type="ECO:0000256" key="3">
    <source>
        <dbReference type="ARBA" id="ARBA00022679"/>
    </source>
</evidence>
<feature type="transmembrane region" description="Helical" evidence="8">
    <location>
        <begin position="2588"/>
        <end position="2608"/>
    </location>
</feature>
<dbReference type="GO" id="GO:0009881">
    <property type="term" value="F:photoreceptor activity"/>
    <property type="evidence" value="ECO:0007669"/>
    <property type="project" value="UniProtKB-KW"/>
</dbReference>
<feature type="compositionally biased region" description="Acidic residues" evidence="7">
    <location>
        <begin position="2646"/>
        <end position="2656"/>
    </location>
</feature>
<feature type="transmembrane region" description="Helical" evidence="8">
    <location>
        <begin position="61"/>
        <end position="81"/>
    </location>
</feature>